<dbReference type="PANTHER" id="PTHR43463:SF1">
    <property type="entry name" value="NICOTINATE-NUCLEOTIDE--DIMETHYLBENZIMIDAZOLE PHOSPHORIBOSYLTRANSFERASE"/>
    <property type="match status" value="1"/>
</dbReference>
<dbReference type="HAMAP" id="MF_00230">
    <property type="entry name" value="CobT"/>
    <property type="match status" value="1"/>
</dbReference>
<evidence type="ECO:0000256" key="10">
    <source>
        <dbReference type="HAMAP-Rule" id="MF_00230"/>
    </source>
</evidence>
<evidence type="ECO:0000256" key="6">
    <source>
        <dbReference type="ARBA" id="ARBA00022676"/>
    </source>
</evidence>
<dbReference type="Proteomes" id="UP000185766">
    <property type="component" value="Unassembled WGS sequence"/>
</dbReference>
<dbReference type="FunFam" id="3.40.50.10210:FF:000001">
    <property type="entry name" value="Nicotinate-nucleotide--dimethylbenzimidazole phosphoribosyltransferase"/>
    <property type="match status" value="1"/>
</dbReference>
<dbReference type="STRING" id="1429083.GCA_001885685_00271"/>
<dbReference type="EC" id="2.4.2.21" evidence="3 10"/>
<keyword evidence="5 10" id="KW-0169">Cobalamin biosynthesis</keyword>
<comment type="catalytic activity">
    <reaction evidence="9 10">
        <text>5,6-dimethylbenzimidazole + nicotinate beta-D-ribonucleotide = alpha-ribazole 5'-phosphate + nicotinate + H(+)</text>
        <dbReference type="Rhea" id="RHEA:11196"/>
        <dbReference type="ChEBI" id="CHEBI:15378"/>
        <dbReference type="ChEBI" id="CHEBI:15890"/>
        <dbReference type="ChEBI" id="CHEBI:32544"/>
        <dbReference type="ChEBI" id="CHEBI:57502"/>
        <dbReference type="ChEBI" id="CHEBI:57918"/>
        <dbReference type="EC" id="2.4.2.21"/>
    </reaction>
</comment>
<proteinExistence type="inferred from homology"/>
<dbReference type="GO" id="GO:0008939">
    <property type="term" value="F:nicotinate-nucleotide-dimethylbenzimidazole phosphoribosyltransferase activity"/>
    <property type="evidence" value="ECO:0007669"/>
    <property type="project" value="UniProtKB-UniRule"/>
</dbReference>
<keyword evidence="12" id="KW-1185">Reference proteome</keyword>
<dbReference type="EMBL" id="FOAS01000017">
    <property type="protein sequence ID" value="SEL68216.1"/>
    <property type="molecule type" value="Genomic_DNA"/>
</dbReference>
<dbReference type="InterPro" id="IPR036087">
    <property type="entry name" value="Nict_dMeBzImd_PRibTrfase_sf"/>
</dbReference>
<accession>A0A1H7S7K8</accession>
<evidence type="ECO:0000256" key="2">
    <source>
        <dbReference type="ARBA" id="ARBA00007110"/>
    </source>
</evidence>
<evidence type="ECO:0000256" key="8">
    <source>
        <dbReference type="ARBA" id="ARBA00030686"/>
    </source>
</evidence>
<dbReference type="InterPro" id="IPR017846">
    <property type="entry name" value="Nict_dMeBzImd_PRibTrfase_bact"/>
</dbReference>
<organism evidence="11 12">
    <name type="scientific">Atopomonas hussainii</name>
    <dbReference type="NCBI Taxonomy" id="1429083"/>
    <lineage>
        <taxon>Bacteria</taxon>
        <taxon>Pseudomonadati</taxon>
        <taxon>Pseudomonadota</taxon>
        <taxon>Gammaproteobacteria</taxon>
        <taxon>Pseudomonadales</taxon>
        <taxon>Pseudomonadaceae</taxon>
        <taxon>Atopomonas</taxon>
    </lineage>
</organism>
<evidence type="ECO:0000256" key="4">
    <source>
        <dbReference type="ARBA" id="ARBA00015486"/>
    </source>
</evidence>
<dbReference type="UniPathway" id="UPA00061">
    <property type="reaction ID" value="UER00516"/>
</dbReference>
<dbReference type="InterPro" id="IPR003200">
    <property type="entry name" value="Nict_dMeBzImd_PRibTrfase"/>
</dbReference>
<evidence type="ECO:0000256" key="7">
    <source>
        <dbReference type="ARBA" id="ARBA00022679"/>
    </source>
</evidence>
<reference evidence="11 12" key="1">
    <citation type="submission" date="2016-10" db="EMBL/GenBank/DDBJ databases">
        <authorList>
            <person name="de Groot N.N."/>
        </authorList>
    </citation>
    <scope>NUCLEOTIDE SEQUENCE [LARGE SCALE GENOMIC DNA]</scope>
    <source>
        <strain evidence="11 12">JCM 19513</strain>
    </source>
</reference>
<dbReference type="SUPFAM" id="SSF52733">
    <property type="entry name" value="Nicotinate mononucleotide:5,6-dimethylbenzimidazole phosphoribosyltransferase (CobT)"/>
    <property type="match status" value="1"/>
</dbReference>
<comment type="pathway">
    <text evidence="1 10">Nucleoside biosynthesis; alpha-ribazole biosynthesis; alpha-ribazole from 5,6-dimethylbenzimidazole: step 1/2.</text>
</comment>
<dbReference type="InterPro" id="IPR023195">
    <property type="entry name" value="Nict_dMeBzImd_PRibTrfase_N"/>
</dbReference>
<feature type="active site" description="Proton acceptor" evidence="10">
    <location>
        <position position="316"/>
    </location>
</feature>
<dbReference type="NCBIfam" id="TIGR03160">
    <property type="entry name" value="cobT_DBIPRT"/>
    <property type="match status" value="1"/>
</dbReference>
<evidence type="ECO:0000256" key="9">
    <source>
        <dbReference type="ARBA" id="ARBA00047340"/>
    </source>
</evidence>
<dbReference type="NCBIfam" id="NF000996">
    <property type="entry name" value="PRK00105.1"/>
    <property type="match status" value="1"/>
</dbReference>
<comment type="similarity">
    <text evidence="2 10">Belongs to the CobT family.</text>
</comment>
<keyword evidence="7 10" id="KW-0808">Transferase</keyword>
<comment type="function">
    <text evidence="10">Catalyzes the synthesis of alpha-ribazole-5'-phosphate from nicotinate mononucleotide (NAMN) and 5,6-dimethylbenzimidazole (DMB).</text>
</comment>
<sequence>MNDWLFDDCADPNEEVRQQAIAHQRQLTKPAGSLAELEDIAIRLAALQGHPDPQLERLWICVFAGDHGVMEENVSAYPQSVTAEMLRNFASGGAAISVLARGLNAPLEVINLGCVQDPPAIDGVTHLALGPGTANLAKHPAMTRQQLSAALAAGRDSVERALGAGTQLYIGGEMGIGNSTAAAALASALLSMDPARLTGPGTGLNTAGVSHKVTVIQQALSLHAEHLNNPLNCLRYLGGFEVAALVGAYIACAQAGIAVLVDGFICSSAALCAARINPACGDWLFFAHQSAEPGHKLLLQALDAKPLLKLNLRLGEGSGAALATPLMQQAVALHNQMATFSSAGVSDKH</sequence>
<dbReference type="Pfam" id="PF02277">
    <property type="entry name" value="DBI_PRT"/>
    <property type="match status" value="1"/>
</dbReference>
<dbReference type="Gene3D" id="1.10.1610.10">
    <property type="match status" value="1"/>
</dbReference>
<gene>
    <name evidence="10" type="primary">cobT</name>
    <name evidence="11" type="ORF">SAMN05216214_11755</name>
</gene>
<keyword evidence="6 10" id="KW-0328">Glycosyltransferase</keyword>
<evidence type="ECO:0000256" key="3">
    <source>
        <dbReference type="ARBA" id="ARBA00011991"/>
    </source>
</evidence>
<name>A0A1H7S7K8_9GAMM</name>
<dbReference type="AlphaFoldDB" id="A0A1H7S7K8"/>
<dbReference type="Gene3D" id="3.40.50.10210">
    <property type="match status" value="1"/>
</dbReference>
<protein>
    <recommendedName>
        <fullName evidence="4 10">Nicotinate-nucleotide--dimethylbenzimidazole phosphoribosyltransferase</fullName>
        <shortName evidence="10">NN:DBI PRT</shortName>
        <ecNumber evidence="3 10">2.4.2.21</ecNumber>
    </recommendedName>
    <alternativeName>
        <fullName evidence="8 10">N(1)-alpha-phosphoribosyltransferase</fullName>
    </alternativeName>
</protein>
<evidence type="ECO:0000313" key="11">
    <source>
        <dbReference type="EMBL" id="SEL68216.1"/>
    </source>
</evidence>
<dbReference type="RefSeq" id="WP_074870290.1">
    <property type="nucleotide sequence ID" value="NZ_FOAS01000017.1"/>
</dbReference>
<evidence type="ECO:0000256" key="5">
    <source>
        <dbReference type="ARBA" id="ARBA00022573"/>
    </source>
</evidence>
<dbReference type="PANTHER" id="PTHR43463">
    <property type="entry name" value="NICOTINATE-NUCLEOTIDE--DIMETHYLBENZIMIDAZOLE PHOSPHORIBOSYLTRANSFERASE"/>
    <property type="match status" value="1"/>
</dbReference>
<evidence type="ECO:0000256" key="1">
    <source>
        <dbReference type="ARBA" id="ARBA00005049"/>
    </source>
</evidence>
<dbReference type="CDD" id="cd02439">
    <property type="entry name" value="DMB-PRT_CobT"/>
    <property type="match status" value="1"/>
</dbReference>
<evidence type="ECO:0000313" key="12">
    <source>
        <dbReference type="Proteomes" id="UP000185766"/>
    </source>
</evidence>
<dbReference type="GO" id="GO:0009236">
    <property type="term" value="P:cobalamin biosynthetic process"/>
    <property type="evidence" value="ECO:0007669"/>
    <property type="project" value="UniProtKB-UniRule"/>
</dbReference>